<accession>A0AAD4KY84</accession>
<keyword evidence="2 3" id="KW-0456">Lyase</keyword>
<dbReference type="InterPro" id="IPR004235">
    <property type="entry name" value="Scytalone_dehydratase"/>
</dbReference>
<dbReference type="InterPro" id="IPR032710">
    <property type="entry name" value="NTF2-like_dom_sf"/>
</dbReference>
<evidence type="ECO:0000256" key="1">
    <source>
        <dbReference type="ARBA" id="ARBA00008584"/>
    </source>
</evidence>
<dbReference type="RefSeq" id="XP_046073185.1">
    <property type="nucleotide sequence ID" value="XM_046213054.1"/>
</dbReference>
<evidence type="ECO:0000256" key="4">
    <source>
        <dbReference type="PIRSR" id="PIRSR024851-50"/>
    </source>
</evidence>
<dbReference type="EMBL" id="JAJTJA010000005">
    <property type="protein sequence ID" value="KAH8698721.1"/>
    <property type="molecule type" value="Genomic_DNA"/>
</dbReference>
<dbReference type="AlphaFoldDB" id="A0AAD4KY84"/>
<evidence type="ECO:0000256" key="3">
    <source>
        <dbReference type="PIRNR" id="PIRNR024851"/>
    </source>
</evidence>
<evidence type="ECO:0000256" key="2">
    <source>
        <dbReference type="ARBA" id="ARBA00023239"/>
    </source>
</evidence>
<dbReference type="Pfam" id="PF02982">
    <property type="entry name" value="Scytalone_dh"/>
    <property type="match status" value="1"/>
</dbReference>
<gene>
    <name evidence="7" type="ORF">BGW36DRAFT_339972</name>
</gene>
<evidence type="ECO:0000313" key="8">
    <source>
        <dbReference type="Proteomes" id="UP001201262"/>
    </source>
</evidence>
<dbReference type="GeneID" id="70243341"/>
<reference evidence="7" key="1">
    <citation type="submission" date="2021-12" db="EMBL/GenBank/DDBJ databases">
        <title>Convergent genome expansion in fungi linked to evolution of root-endophyte symbiosis.</title>
        <authorList>
            <consortium name="DOE Joint Genome Institute"/>
            <person name="Ke Y.-H."/>
            <person name="Bonito G."/>
            <person name="Liao H.-L."/>
            <person name="Looney B."/>
            <person name="Rojas-Flechas A."/>
            <person name="Nash J."/>
            <person name="Hameed K."/>
            <person name="Schadt C."/>
            <person name="Martin F."/>
            <person name="Crous P.W."/>
            <person name="Miettinen O."/>
            <person name="Magnuson J.K."/>
            <person name="Labbe J."/>
            <person name="Jacobson D."/>
            <person name="Doktycz M.J."/>
            <person name="Veneault-Fourrey C."/>
            <person name="Kuo A."/>
            <person name="Mondo S."/>
            <person name="Calhoun S."/>
            <person name="Riley R."/>
            <person name="Ohm R."/>
            <person name="LaButti K."/>
            <person name="Andreopoulos B."/>
            <person name="Pangilinan J."/>
            <person name="Nolan M."/>
            <person name="Tritt A."/>
            <person name="Clum A."/>
            <person name="Lipzen A."/>
            <person name="Daum C."/>
            <person name="Barry K."/>
            <person name="Grigoriev I.V."/>
            <person name="Vilgalys R."/>
        </authorList>
    </citation>
    <scope>NUCLEOTIDE SEQUENCE</scope>
    <source>
        <strain evidence="7">PMI_201</strain>
    </source>
</reference>
<evidence type="ECO:0000256" key="5">
    <source>
        <dbReference type="PIRSR" id="PIRSR024851-51"/>
    </source>
</evidence>
<proteinExistence type="inferred from homology"/>
<dbReference type="GO" id="GO:0006582">
    <property type="term" value="P:melanin metabolic process"/>
    <property type="evidence" value="ECO:0007669"/>
    <property type="project" value="InterPro"/>
</dbReference>
<feature type="binding site" evidence="5">
    <location>
        <position position="24"/>
    </location>
    <ligand>
        <name>substrate</name>
    </ligand>
</feature>
<dbReference type="InterPro" id="IPR049884">
    <property type="entry name" value="Scytalone_dh"/>
</dbReference>
<organism evidence="7 8">
    <name type="scientific">Talaromyces proteolyticus</name>
    <dbReference type="NCBI Taxonomy" id="1131652"/>
    <lineage>
        <taxon>Eukaryota</taxon>
        <taxon>Fungi</taxon>
        <taxon>Dikarya</taxon>
        <taxon>Ascomycota</taxon>
        <taxon>Pezizomycotina</taxon>
        <taxon>Eurotiomycetes</taxon>
        <taxon>Eurotiomycetidae</taxon>
        <taxon>Eurotiales</taxon>
        <taxon>Trichocomaceae</taxon>
        <taxon>Talaromyces</taxon>
        <taxon>Talaromyces sect. Bacilispori</taxon>
    </lineage>
</organism>
<feature type="binding site" evidence="5">
    <location>
        <position position="44"/>
    </location>
    <ligand>
        <name>substrate</name>
    </ligand>
</feature>
<evidence type="ECO:0000259" key="6">
    <source>
        <dbReference type="Pfam" id="PF02982"/>
    </source>
</evidence>
<feature type="active site" evidence="4">
    <location>
        <position position="79"/>
    </location>
</feature>
<keyword evidence="8" id="KW-1185">Reference proteome</keyword>
<dbReference type="GO" id="GO:0030411">
    <property type="term" value="F:scytalone dehydratase activity"/>
    <property type="evidence" value="ECO:0007669"/>
    <property type="project" value="InterPro"/>
</dbReference>
<comment type="similarity">
    <text evidence="1 3">Belongs to the scytalone dehydratase family.</text>
</comment>
<dbReference type="PIRSF" id="PIRSF024851">
    <property type="entry name" value="SCD1"/>
    <property type="match status" value="1"/>
</dbReference>
<comment type="caution">
    <text evidence="7">The sequence shown here is derived from an EMBL/GenBank/DDBJ whole genome shotgun (WGS) entry which is preliminary data.</text>
</comment>
<feature type="active site" evidence="4">
    <location>
        <position position="104"/>
    </location>
</feature>
<feature type="domain" description="Scytalone dehydratase-like" evidence="6">
    <location>
        <begin position="4"/>
        <end position="157"/>
    </location>
</feature>
<dbReference type="SUPFAM" id="SSF54427">
    <property type="entry name" value="NTF2-like"/>
    <property type="match status" value="1"/>
</dbReference>
<evidence type="ECO:0000313" key="7">
    <source>
        <dbReference type="EMBL" id="KAH8698721.1"/>
    </source>
</evidence>
<name>A0AAD4KY84_9EURO</name>
<dbReference type="Gene3D" id="3.10.450.50">
    <property type="match status" value="1"/>
</dbReference>
<protein>
    <submittedName>
        <fullName evidence="7">Scytalone dehydratase</fullName>
    </submittedName>
</protein>
<dbReference type="Proteomes" id="UP001201262">
    <property type="component" value="Unassembled WGS sequence"/>
</dbReference>
<sequence>MSNEIPFEDWRDVSQLSFEWADCYDEKNFERLARILAPTLKIDYTMVFGKSWRSLPAADFVKMISNPKLLGNPLVQTQHFLGASKYEKISETEIHGTHQIRAAHQKYIEPDKKSVYAKGHGHAIMVHFYKKIDGQWKFAGLRPTVRWNEFEMDKIWNKFDMEQIWPPTDA</sequence>